<dbReference type="PANTHER" id="PTHR30146">
    <property type="entry name" value="LACI-RELATED TRANSCRIPTIONAL REPRESSOR"/>
    <property type="match status" value="1"/>
</dbReference>
<evidence type="ECO:0000256" key="3">
    <source>
        <dbReference type="ARBA" id="ARBA00023163"/>
    </source>
</evidence>
<keyword evidence="1" id="KW-0805">Transcription regulation</keyword>
<dbReference type="PANTHER" id="PTHR30146:SF145">
    <property type="entry name" value="RIBOSE OPERON REPRESSOR"/>
    <property type="match status" value="1"/>
</dbReference>
<dbReference type="InterPro" id="IPR028082">
    <property type="entry name" value="Peripla_BP_I"/>
</dbReference>
<accession>A0AAE7JVL5</accession>
<name>A0AAE7JVL5_SERFO</name>
<dbReference type="AlphaFoldDB" id="A0AAE7JVL5"/>
<dbReference type="GO" id="GO:0003700">
    <property type="term" value="F:DNA-binding transcription factor activity"/>
    <property type="evidence" value="ECO:0007669"/>
    <property type="project" value="TreeGrafter"/>
</dbReference>
<dbReference type="InterPro" id="IPR010982">
    <property type="entry name" value="Lambda_DNA-bd_dom_sf"/>
</dbReference>
<dbReference type="SMART" id="SM00354">
    <property type="entry name" value="HTH_LACI"/>
    <property type="match status" value="1"/>
</dbReference>
<dbReference type="Pfam" id="PF00532">
    <property type="entry name" value="Peripla_BP_1"/>
    <property type="match status" value="1"/>
</dbReference>
<sequence length="344" mass="37900">MSSDKATRASGRATISDVAKHAQTGKTSVSRYLNGEQHLLSDALKQRIDIAIQQLDYRPSQMARSLKGGQTRLIGLIIADITNPYSVDVMRGIEAACRQHGFTLLVCNTNNEINQEQHYLQLLSSYRVEGIVVNAVGMREDALSMLQQSMLPMVLIDRKIPDFACDVVGLNNHQATATATEHLLQQGFEAILFLSEPIGTVNTRLERLHAFRQTMAQHPDLSAEQAETPLNDAEKLATVLQTFNTRHRGMRKAVISANGALTLQVARAMRHLGMQWGNDIGLLGFDELDWAELAGVGITTLKQPTYQIGHAALELLVQRIQGLDAPVSEQLFSGELIVRGSTLR</sequence>
<feature type="domain" description="HTH lacI-type" evidence="4">
    <location>
        <begin position="13"/>
        <end position="68"/>
    </location>
</feature>
<dbReference type="InterPro" id="IPR000843">
    <property type="entry name" value="HTH_LacI"/>
</dbReference>
<evidence type="ECO:0000256" key="2">
    <source>
        <dbReference type="ARBA" id="ARBA00023125"/>
    </source>
</evidence>
<dbReference type="Proteomes" id="UP000503464">
    <property type="component" value="Chromosome"/>
</dbReference>
<evidence type="ECO:0000313" key="5">
    <source>
        <dbReference type="EMBL" id="QKJ61196.1"/>
    </source>
</evidence>
<reference evidence="6" key="1">
    <citation type="submission" date="2020-03" db="EMBL/GenBank/DDBJ databases">
        <title>Genome sequences of seven Enterobacteriaceae strains isolated from Canadian wastewater treatment facilities.</title>
        <authorList>
            <person name="Huang H."/>
            <person name="Chmara J.T."/>
            <person name="Duceppe M.-O."/>
        </authorList>
    </citation>
    <scope>NUCLEOTIDE SEQUENCE [LARGE SCALE GENOMIC DNA]</scope>
    <source>
        <strain evidence="6">Biosolid 3</strain>
    </source>
</reference>
<organism evidence="5 6">
    <name type="scientific">Serratia fonticola</name>
    <dbReference type="NCBI Taxonomy" id="47917"/>
    <lineage>
        <taxon>Bacteria</taxon>
        <taxon>Pseudomonadati</taxon>
        <taxon>Pseudomonadota</taxon>
        <taxon>Gammaproteobacteria</taxon>
        <taxon>Enterobacterales</taxon>
        <taxon>Yersiniaceae</taxon>
        <taxon>Serratia</taxon>
    </lineage>
</organism>
<keyword evidence="3" id="KW-0804">Transcription</keyword>
<gene>
    <name evidence="5" type="ORF">G9399_26620</name>
</gene>
<dbReference type="GO" id="GO:0000976">
    <property type="term" value="F:transcription cis-regulatory region binding"/>
    <property type="evidence" value="ECO:0007669"/>
    <property type="project" value="TreeGrafter"/>
</dbReference>
<dbReference type="Gene3D" id="3.40.50.2300">
    <property type="match status" value="2"/>
</dbReference>
<dbReference type="SUPFAM" id="SSF53822">
    <property type="entry name" value="Periplasmic binding protein-like I"/>
    <property type="match status" value="1"/>
</dbReference>
<keyword evidence="2 5" id="KW-0238">DNA-binding</keyword>
<protein>
    <submittedName>
        <fullName evidence="5">LacI family DNA-binding transcriptional regulator</fullName>
    </submittedName>
</protein>
<dbReference type="Gene3D" id="1.10.260.40">
    <property type="entry name" value="lambda repressor-like DNA-binding domains"/>
    <property type="match status" value="1"/>
</dbReference>
<dbReference type="InterPro" id="IPR001761">
    <property type="entry name" value="Peripla_BP/Lac1_sug-bd_dom"/>
</dbReference>
<proteinExistence type="predicted"/>
<dbReference type="CDD" id="cd01392">
    <property type="entry name" value="HTH_LacI"/>
    <property type="match status" value="1"/>
</dbReference>
<evidence type="ECO:0000313" key="6">
    <source>
        <dbReference type="Proteomes" id="UP000503464"/>
    </source>
</evidence>
<dbReference type="EMBL" id="CP054160">
    <property type="protein sequence ID" value="QKJ61196.1"/>
    <property type="molecule type" value="Genomic_DNA"/>
</dbReference>
<evidence type="ECO:0000256" key="1">
    <source>
        <dbReference type="ARBA" id="ARBA00023015"/>
    </source>
</evidence>
<dbReference type="PROSITE" id="PS50932">
    <property type="entry name" value="HTH_LACI_2"/>
    <property type="match status" value="1"/>
</dbReference>
<dbReference type="RefSeq" id="WP_173410076.1">
    <property type="nucleotide sequence ID" value="NZ_CAMKUK010000005.1"/>
</dbReference>
<dbReference type="CDD" id="cd06283">
    <property type="entry name" value="PBP1_RegR_EndR_KdgR-like"/>
    <property type="match status" value="1"/>
</dbReference>
<evidence type="ECO:0000259" key="4">
    <source>
        <dbReference type="PROSITE" id="PS50932"/>
    </source>
</evidence>
<dbReference type="SUPFAM" id="SSF47413">
    <property type="entry name" value="lambda repressor-like DNA-binding domains"/>
    <property type="match status" value="1"/>
</dbReference>
<dbReference type="Pfam" id="PF00356">
    <property type="entry name" value="LacI"/>
    <property type="match status" value="1"/>
</dbReference>